<feature type="compositionally biased region" description="Low complexity" evidence="8">
    <location>
        <begin position="440"/>
        <end position="466"/>
    </location>
</feature>
<dbReference type="InterPro" id="IPR050547">
    <property type="entry name" value="DEAD_box_RNA_helicases"/>
</dbReference>
<dbReference type="PROSITE" id="PS00039">
    <property type="entry name" value="DEAD_ATP_HELICASE"/>
    <property type="match status" value="1"/>
</dbReference>
<dbReference type="PROSITE" id="PS51192">
    <property type="entry name" value="HELICASE_ATP_BIND_1"/>
    <property type="match status" value="1"/>
</dbReference>
<evidence type="ECO:0000256" key="5">
    <source>
        <dbReference type="ARBA" id="ARBA00022840"/>
    </source>
</evidence>
<name>A0ABQ6JKF6_9ACTN</name>
<comment type="caution">
    <text evidence="12">The sequence shown here is derived from an EMBL/GenBank/DDBJ whole genome shotgun (WGS) entry which is preliminary data.</text>
</comment>
<dbReference type="Pfam" id="PF00270">
    <property type="entry name" value="DEAD"/>
    <property type="match status" value="1"/>
</dbReference>
<evidence type="ECO:0000256" key="1">
    <source>
        <dbReference type="ARBA" id="ARBA00012552"/>
    </source>
</evidence>
<dbReference type="Proteomes" id="UP001157017">
    <property type="component" value="Unassembled WGS sequence"/>
</dbReference>
<evidence type="ECO:0000256" key="2">
    <source>
        <dbReference type="ARBA" id="ARBA00022741"/>
    </source>
</evidence>
<keyword evidence="13" id="KW-1185">Reference proteome</keyword>
<keyword evidence="3 7" id="KW-0378">Hydrolase</keyword>
<dbReference type="InterPro" id="IPR027417">
    <property type="entry name" value="P-loop_NTPase"/>
</dbReference>
<dbReference type="PANTHER" id="PTHR47963">
    <property type="entry name" value="DEAD-BOX ATP-DEPENDENT RNA HELICASE 47, MITOCHONDRIAL"/>
    <property type="match status" value="1"/>
</dbReference>
<feature type="region of interest" description="Disordered" evidence="8">
    <location>
        <begin position="479"/>
        <end position="548"/>
    </location>
</feature>
<dbReference type="InterPro" id="IPR011545">
    <property type="entry name" value="DEAD/DEAH_box_helicase_dom"/>
</dbReference>
<feature type="compositionally biased region" description="Low complexity" evidence="8">
    <location>
        <begin position="531"/>
        <end position="548"/>
    </location>
</feature>
<feature type="domain" description="Helicase C-terminal" evidence="10">
    <location>
        <begin position="269"/>
        <end position="417"/>
    </location>
</feature>
<dbReference type="EMBL" id="BSUZ01000001">
    <property type="protein sequence ID" value="GMA88478.1"/>
    <property type="molecule type" value="Genomic_DNA"/>
</dbReference>
<dbReference type="PROSITE" id="PS51195">
    <property type="entry name" value="Q_MOTIF"/>
    <property type="match status" value="1"/>
</dbReference>
<accession>A0ABQ6JKF6</accession>
<dbReference type="SMART" id="SM00487">
    <property type="entry name" value="DEXDc"/>
    <property type="match status" value="1"/>
</dbReference>
<dbReference type="InterPro" id="IPR014014">
    <property type="entry name" value="RNA_helicase_DEAD_Q_motif"/>
</dbReference>
<dbReference type="PANTHER" id="PTHR47963:SF8">
    <property type="entry name" value="ATP-DEPENDENT RNA HELICASE DEAD"/>
    <property type="match status" value="1"/>
</dbReference>
<sequence length="729" mass="77946">MTTQPQDDAVDAADVIATTITDEAVPVVPERTFADYAVRPEMVEALARVGILHPFPIQAMTLPVALDGHDIIGQAKTGTGKTLGFGLPLLQRTTGPGEPGFDEPGLPGKPQALVVVPTRELAVQVAGDLTTASTLRSTRVLTVYGGRAYEPQVEALQRGVEVVVGTPGRLLDLAQQGHLDLGHVRCLVLDEADEMLDLGFLPDVERLLALTPSGRQMMLFSATMPGAVVSLARRFMAQPTHIRAIDPTDDGATLKAITQVVYRAHALDKVEMLARMLQAEGRGLVMIFARTKRTVAKVAESLTERGFAAAAIHGDLGQGAREQALRAFRGGKVDVLVATDVAARGIDVEGITHVVNYQCPEDEKTYLHRIGRTGRAGRTGVAVTFVDWDDMPKWGMIDRTLDLGIPEPVETYSRLAALPRGACASRPARRARSPAPTAPAPASTPSRSRTSARPASSTGGTAATAATAVPRAAVAVAATARASTVRPTARARVSVVPRATARRAAVGAPGAARASPAPAPTRSRRPRRPTARPTSRARASTGRARRAAAAVVAAAVAVRVRRRPWSRPQPSDPPRGRTNRAISPRLARPLGPAQGHTGPVHLIQTVGSQPREVSRVRHLVADALHVWGVTSDDTDVVVLLTSEPRDERDPVRQPARRRPRRPRRPGAGRRGRRRRRRPRGRRPGAARGRRPMGRRRRSRAAAWWSRCRTAGVCSPGARASGCGSSLHLA</sequence>
<feature type="region of interest" description="Disordered" evidence="8">
    <location>
        <begin position="423"/>
        <end position="466"/>
    </location>
</feature>
<proteinExistence type="inferred from homology"/>
<feature type="compositionally biased region" description="Basic residues" evidence="8">
    <location>
        <begin position="654"/>
        <end position="699"/>
    </location>
</feature>
<dbReference type="Gene3D" id="3.40.50.300">
    <property type="entry name" value="P-loop containing nucleotide triphosphate hydrolases"/>
    <property type="match status" value="2"/>
</dbReference>
<organism evidence="12 13">
    <name type="scientific">Angustibacter aerolatus</name>
    <dbReference type="NCBI Taxonomy" id="1162965"/>
    <lineage>
        <taxon>Bacteria</taxon>
        <taxon>Bacillati</taxon>
        <taxon>Actinomycetota</taxon>
        <taxon>Actinomycetes</taxon>
        <taxon>Kineosporiales</taxon>
        <taxon>Kineosporiaceae</taxon>
    </lineage>
</organism>
<evidence type="ECO:0000256" key="4">
    <source>
        <dbReference type="ARBA" id="ARBA00022806"/>
    </source>
</evidence>
<feature type="short sequence motif" description="Q motif" evidence="6">
    <location>
        <begin position="31"/>
        <end position="59"/>
    </location>
</feature>
<feature type="region of interest" description="Disordered" evidence="8">
    <location>
        <begin position="641"/>
        <end position="701"/>
    </location>
</feature>
<dbReference type="InterPro" id="IPR000629">
    <property type="entry name" value="RNA-helicase_DEAD-box_CS"/>
</dbReference>
<evidence type="ECO:0000256" key="3">
    <source>
        <dbReference type="ARBA" id="ARBA00022801"/>
    </source>
</evidence>
<keyword evidence="4 7" id="KW-0347">Helicase</keyword>
<keyword evidence="2 7" id="KW-0547">Nucleotide-binding</keyword>
<evidence type="ECO:0000313" key="12">
    <source>
        <dbReference type="EMBL" id="GMA88478.1"/>
    </source>
</evidence>
<comment type="similarity">
    <text evidence="7">Belongs to the DEAD box helicase family.</text>
</comment>
<dbReference type="InterPro" id="IPR001650">
    <property type="entry name" value="Helicase_C-like"/>
</dbReference>
<dbReference type="CDD" id="cd18787">
    <property type="entry name" value="SF2_C_DEAD"/>
    <property type="match status" value="1"/>
</dbReference>
<feature type="domain" description="Helicase ATP-binding" evidence="9">
    <location>
        <begin position="62"/>
        <end position="242"/>
    </location>
</feature>
<evidence type="ECO:0000313" key="13">
    <source>
        <dbReference type="Proteomes" id="UP001157017"/>
    </source>
</evidence>
<evidence type="ECO:0000256" key="7">
    <source>
        <dbReference type="RuleBase" id="RU000492"/>
    </source>
</evidence>
<feature type="region of interest" description="Disordered" evidence="8">
    <location>
        <begin position="562"/>
        <end position="600"/>
    </location>
</feature>
<feature type="domain" description="DEAD-box RNA helicase Q" evidence="11">
    <location>
        <begin position="31"/>
        <end position="59"/>
    </location>
</feature>
<evidence type="ECO:0000259" key="9">
    <source>
        <dbReference type="PROSITE" id="PS51192"/>
    </source>
</evidence>
<reference evidence="13" key="1">
    <citation type="journal article" date="2019" name="Int. J. Syst. Evol. Microbiol.">
        <title>The Global Catalogue of Microorganisms (GCM) 10K type strain sequencing project: providing services to taxonomists for standard genome sequencing and annotation.</title>
        <authorList>
            <consortium name="The Broad Institute Genomics Platform"/>
            <consortium name="The Broad Institute Genome Sequencing Center for Infectious Disease"/>
            <person name="Wu L."/>
            <person name="Ma J."/>
        </authorList>
    </citation>
    <scope>NUCLEOTIDE SEQUENCE [LARGE SCALE GENOMIC DNA]</scope>
    <source>
        <strain evidence="13">NBRC 108730</strain>
    </source>
</reference>
<dbReference type="EC" id="3.6.4.13" evidence="1"/>
<feature type="compositionally biased region" description="Low complexity" evidence="8">
    <location>
        <begin position="479"/>
        <end position="516"/>
    </location>
</feature>
<dbReference type="SUPFAM" id="SSF52540">
    <property type="entry name" value="P-loop containing nucleoside triphosphate hydrolases"/>
    <property type="match status" value="1"/>
</dbReference>
<gene>
    <name evidence="12" type="ORF">GCM10025868_37280</name>
</gene>
<dbReference type="SMART" id="SM00490">
    <property type="entry name" value="HELICc"/>
    <property type="match status" value="1"/>
</dbReference>
<evidence type="ECO:0000259" key="10">
    <source>
        <dbReference type="PROSITE" id="PS51194"/>
    </source>
</evidence>
<evidence type="ECO:0000256" key="8">
    <source>
        <dbReference type="SAM" id="MobiDB-lite"/>
    </source>
</evidence>
<dbReference type="Pfam" id="PF00271">
    <property type="entry name" value="Helicase_C"/>
    <property type="match status" value="1"/>
</dbReference>
<evidence type="ECO:0000259" key="11">
    <source>
        <dbReference type="PROSITE" id="PS51195"/>
    </source>
</evidence>
<dbReference type="PROSITE" id="PS51194">
    <property type="entry name" value="HELICASE_CTER"/>
    <property type="match status" value="1"/>
</dbReference>
<keyword evidence="5 7" id="KW-0067">ATP-binding</keyword>
<dbReference type="InterPro" id="IPR014001">
    <property type="entry name" value="Helicase_ATP-bd"/>
</dbReference>
<evidence type="ECO:0000256" key="6">
    <source>
        <dbReference type="PROSITE-ProRule" id="PRU00552"/>
    </source>
</evidence>
<protein>
    <recommendedName>
        <fullName evidence="1">RNA helicase</fullName>
        <ecNumber evidence="1">3.6.4.13</ecNumber>
    </recommendedName>
</protein>
<dbReference type="InterPro" id="IPR044742">
    <property type="entry name" value="DEAD/DEAH_RhlB"/>
</dbReference>
<dbReference type="CDD" id="cd00268">
    <property type="entry name" value="DEADc"/>
    <property type="match status" value="1"/>
</dbReference>